<organism evidence="1 2">
    <name type="scientific">Hymenobacter mucosus</name>
    <dbReference type="NCBI Taxonomy" id="1411120"/>
    <lineage>
        <taxon>Bacteria</taxon>
        <taxon>Pseudomonadati</taxon>
        <taxon>Bacteroidota</taxon>
        <taxon>Cytophagia</taxon>
        <taxon>Cytophagales</taxon>
        <taxon>Hymenobacteraceae</taxon>
        <taxon>Hymenobacter</taxon>
    </lineage>
</organism>
<dbReference type="AlphaFoldDB" id="A0A238YZF9"/>
<reference evidence="2" key="1">
    <citation type="submission" date="2017-06" db="EMBL/GenBank/DDBJ databases">
        <authorList>
            <person name="Varghese N."/>
            <person name="Submissions S."/>
        </authorList>
    </citation>
    <scope>NUCLEOTIDE SEQUENCE [LARGE SCALE GENOMIC DNA]</scope>
    <source>
        <strain evidence="2">DSM 28041</strain>
    </source>
</reference>
<keyword evidence="2" id="KW-1185">Reference proteome</keyword>
<accession>A0A238YZF9</accession>
<name>A0A238YZF9_9BACT</name>
<dbReference type="EMBL" id="FZNS01000006">
    <property type="protein sequence ID" value="SNR76044.1"/>
    <property type="molecule type" value="Genomic_DNA"/>
</dbReference>
<sequence length="104" mass="12341">MGLLRQHQLLPRNWYERQLLAFYNEQFELSGLGRMQESNLAADLLLQKATEDLERRRNIYLVRLRLYQKWRIQEKVGGRRIGSLLAVPSHGFLPDEWLPHSQVA</sequence>
<gene>
    <name evidence="1" type="ORF">SAMN06269173_106188</name>
</gene>
<evidence type="ECO:0000313" key="1">
    <source>
        <dbReference type="EMBL" id="SNR76044.1"/>
    </source>
</evidence>
<protein>
    <submittedName>
        <fullName evidence="1">Uncharacterized protein</fullName>
    </submittedName>
</protein>
<proteinExistence type="predicted"/>
<evidence type="ECO:0000313" key="2">
    <source>
        <dbReference type="Proteomes" id="UP000198310"/>
    </source>
</evidence>
<dbReference type="Proteomes" id="UP000198310">
    <property type="component" value="Unassembled WGS sequence"/>
</dbReference>